<dbReference type="Proteomes" id="UP000494102">
    <property type="component" value="Unassembled WGS sequence"/>
</dbReference>
<feature type="chain" id="PRO_5026848746" evidence="1">
    <location>
        <begin position="24"/>
        <end position="95"/>
    </location>
</feature>
<reference evidence="2 3" key="1">
    <citation type="submission" date="2020-04" db="EMBL/GenBank/DDBJ databases">
        <authorList>
            <person name="De Canck E."/>
        </authorList>
    </citation>
    <scope>NUCLEOTIDE SEQUENCE [LARGE SCALE GENOMIC DNA]</scope>
    <source>
        <strain evidence="2 3">LMG 9964</strain>
    </source>
</reference>
<keyword evidence="1" id="KW-0732">Signal</keyword>
<evidence type="ECO:0000313" key="3">
    <source>
        <dbReference type="Proteomes" id="UP000494102"/>
    </source>
</evidence>
<accession>A0A6J5KHX9</accession>
<dbReference type="RefSeq" id="WP_015004276.1">
    <property type="nucleotide sequence ID" value="NZ_CADILN010000015.1"/>
</dbReference>
<protein>
    <submittedName>
        <fullName evidence="2">Uncharacterized protein</fullName>
    </submittedName>
</protein>
<evidence type="ECO:0000313" key="2">
    <source>
        <dbReference type="EMBL" id="CAB4052545.1"/>
    </source>
</evidence>
<sequence length="95" mass="9946">MKAKFLVPVSTLAAAMAAQHSSAAVVTPTIDTEHHVTHAKTEGLDSGKASQDLNVKAGGEAFKFVLKRSEAGQLMAYHSSHASHSSHSSHSSSSY</sequence>
<dbReference type="GeneID" id="27801379"/>
<organism evidence="2 3">
    <name type="scientific">Paraburkholderia phenoliruptrix</name>
    <dbReference type="NCBI Taxonomy" id="252970"/>
    <lineage>
        <taxon>Bacteria</taxon>
        <taxon>Pseudomonadati</taxon>
        <taxon>Pseudomonadota</taxon>
        <taxon>Betaproteobacteria</taxon>
        <taxon>Burkholderiales</taxon>
        <taxon>Burkholderiaceae</taxon>
        <taxon>Paraburkholderia</taxon>
    </lineage>
</organism>
<dbReference type="NCBIfam" id="NF038296">
    <property type="entry name" value="HisXaaSer_A2"/>
    <property type="match status" value="1"/>
</dbReference>
<dbReference type="EMBL" id="CADILN010000015">
    <property type="protein sequence ID" value="CAB4052545.1"/>
    <property type="molecule type" value="Genomic_DNA"/>
</dbReference>
<gene>
    <name evidence="2" type="ORF">LMG9964_06235</name>
</gene>
<proteinExistence type="predicted"/>
<name>A0A6J5KHX9_9BURK</name>
<feature type="signal peptide" evidence="1">
    <location>
        <begin position="1"/>
        <end position="23"/>
    </location>
</feature>
<dbReference type="AlphaFoldDB" id="A0A6J5KHX9"/>
<evidence type="ECO:0000256" key="1">
    <source>
        <dbReference type="SAM" id="SignalP"/>
    </source>
</evidence>